<keyword evidence="3" id="KW-1185">Reference proteome</keyword>
<feature type="domain" description="DUF397" evidence="1">
    <location>
        <begin position="3"/>
        <end position="50"/>
    </location>
</feature>
<name>A0ABU4SV18_9PSEU</name>
<organism evidence="2 3">
    <name type="scientific">Lentzea miocenica</name>
    <dbReference type="NCBI Taxonomy" id="3095431"/>
    <lineage>
        <taxon>Bacteria</taxon>
        <taxon>Bacillati</taxon>
        <taxon>Actinomycetota</taxon>
        <taxon>Actinomycetes</taxon>
        <taxon>Pseudonocardiales</taxon>
        <taxon>Pseudonocardiaceae</taxon>
        <taxon>Lentzea</taxon>
    </lineage>
</organism>
<evidence type="ECO:0000259" key="1">
    <source>
        <dbReference type="Pfam" id="PF04149"/>
    </source>
</evidence>
<comment type="caution">
    <text evidence="2">The sequence shown here is derived from an EMBL/GenBank/DDBJ whole genome shotgun (WGS) entry which is preliminary data.</text>
</comment>
<dbReference type="RefSeq" id="WP_319964760.1">
    <property type="nucleotide sequence ID" value="NZ_JAXAVW010000004.1"/>
</dbReference>
<sequence>MPVWRKSSYSIEGDNCVEIGRGIGIRDSKAPTTHLPVSDKAWSAFLELVRGASS</sequence>
<dbReference type="InterPro" id="IPR007278">
    <property type="entry name" value="DUF397"/>
</dbReference>
<protein>
    <submittedName>
        <fullName evidence="2">DUF397 domain-containing protein</fullName>
    </submittedName>
</protein>
<dbReference type="Proteomes" id="UP001285521">
    <property type="component" value="Unassembled WGS sequence"/>
</dbReference>
<dbReference type="EMBL" id="JAXAVW010000004">
    <property type="protein sequence ID" value="MDX8029752.1"/>
    <property type="molecule type" value="Genomic_DNA"/>
</dbReference>
<dbReference type="Pfam" id="PF04149">
    <property type="entry name" value="DUF397"/>
    <property type="match status" value="1"/>
</dbReference>
<proteinExistence type="predicted"/>
<reference evidence="2 3" key="1">
    <citation type="submission" date="2023-11" db="EMBL/GenBank/DDBJ databases">
        <title>Lentzea sokolovensis, sp. nov., Lentzea kristufkii, sp. nov., and Lentzea miocenensis, sp. nov., rare actinobacteria from Sokolov Coal Basin, Miocene lacustrine sediment, Czech Republic.</title>
        <authorList>
            <person name="Lara A."/>
            <person name="Kotroba L."/>
            <person name="Nouioui I."/>
            <person name="Neumann-Schaal M."/>
            <person name="Mast Y."/>
            <person name="Chronakova A."/>
        </authorList>
    </citation>
    <scope>NUCLEOTIDE SEQUENCE [LARGE SCALE GENOMIC DNA]</scope>
    <source>
        <strain evidence="2 3">BCCO 10_0856</strain>
    </source>
</reference>
<evidence type="ECO:0000313" key="3">
    <source>
        <dbReference type="Proteomes" id="UP001285521"/>
    </source>
</evidence>
<accession>A0ABU4SV18</accession>
<evidence type="ECO:0000313" key="2">
    <source>
        <dbReference type="EMBL" id="MDX8029752.1"/>
    </source>
</evidence>
<gene>
    <name evidence="2" type="ORF">SK803_05990</name>
</gene>